<organism evidence="1 2">
    <name type="scientific">Anabarilius grahami</name>
    <name type="common">Kanglang fish</name>
    <name type="synonym">Barilius grahami</name>
    <dbReference type="NCBI Taxonomy" id="495550"/>
    <lineage>
        <taxon>Eukaryota</taxon>
        <taxon>Metazoa</taxon>
        <taxon>Chordata</taxon>
        <taxon>Craniata</taxon>
        <taxon>Vertebrata</taxon>
        <taxon>Euteleostomi</taxon>
        <taxon>Actinopterygii</taxon>
        <taxon>Neopterygii</taxon>
        <taxon>Teleostei</taxon>
        <taxon>Ostariophysi</taxon>
        <taxon>Cypriniformes</taxon>
        <taxon>Xenocyprididae</taxon>
        <taxon>Xenocypridinae</taxon>
        <taxon>Xenocypridinae incertae sedis</taxon>
        <taxon>Anabarilius</taxon>
    </lineage>
</organism>
<accession>A0A3N0XGV6</accession>
<evidence type="ECO:0000313" key="2">
    <source>
        <dbReference type="Proteomes" id="UP000281406"/>
    </source>
</evidence>
<sequence length="139" mass="15081">MTGISVHFEEIGTRIFLCCGAAPPTVCECVVYVWVDRAKLLVVVCWGQGSSVSTPSLSRAHGTPLFPSVLGTNKPGSAVLLSTAGCHSALRLINQSQGRLDFKQKQTPAIPFFHNGLRSLWHSHETNLKYLCETVDITA</sequence>
<protein>
    <submittedName>
        <fullName evidence="1">Uncharacterized protein</fullName>
    </submittedName>
</protein>
<dbReference type="Proteomes" id="UP000281406">
    <property type="component" value="Unassembled WGS sequence"/>
</dbReference>
<proteinExistence type="predicted"/>
<keyword evidence="2" id="KW-1185">Reference proteome</keyword>
<evidence type="ECO:0000313" key="1">
    <source>
        <dbReference type="EMBL" id="ROI16580.1"/>
    </source>
</evidence>
<dbReference type="EMBL" id="RJVU01074626">
    <property type="protein sequence ID" value="ROI16580.1"/>
    <property type="molecule type" value="Genomic_DNA"/>
</dbReference>
<gene>
    <name evidence="1" type="ORF">DPX16_22557</name>
</gene>
<reference evidence="1 2" key="1">
    <citation type="submission" date="2018-10" db="EMBL/GenBank/DDBJ databases">
        <title>Genome assembly for a Yunnan-Guizhou Plateau 3E fish, Anabarilius grahami (Regan), and its evolutionary and genetic applications.</title>
        <authorList>
            <person name="Jiang W."/>
        </authorList>
    </citation>
    <scope>NUCLEOTIDE SEQUENCE [LARGE SCALE GENOMIC DNA]</scope>
    <source>
        <strain evidence="1">AG-KIZ</strain>
        <tissue evidence="1">Muscle</tissue>
    </source>
</reference>
<name>A0A3N0XGV6_ANAGA</name>
<dbReference type="AlphaFoldDB" id="A0A3N0XGV6"/>
<comment type="caution">
    <text evidence="1">The sequence shown here is derived from an EMBL/GenBank/DDBJ whole genome shotgun (WGS) entry which is preliminary data.</text>
</comment>